<dbReference type="Pfam" id="PF09221">
    <property type="entry name" value="Bacteriocin_IId"/>
    <property type="match status" value="1"/>
</dbReference>
<organism evidence="7 8">
    <name type="scientific">Bacillus cereus</name>
    <dbReference type="NCBI Taxonomy" id="1396"/>
    <lineage>
        <taxon>Bacteria</taxon>
        <taxon>Bacillati</taxon>
        <taxon>Bacillota</taxon>
        <taxon>Bacilli</taxon>
        <taxon>Bacillales</taxon>
        <taxon>Bacillaceae</taxon>
        <taxon>Bacillus</taxon>
        <taxon>Bacillus cereus group</taxon>
    </lineage>
</organism>
<evidence type="ECO:0000313" key="8">
    <source>
        <dbReference type="Proteomes" id="UP000220691"/>
    </source>
</evidence>
<keyword evidence="4" id="KW-0044">Antibiotic</keyword>
<keyword evidence="6" id="KW-0812">Transmembrane</keyword>
<gene>
    <name evidence="7" type="ORF">CN553_32430</name>
</gene>
<dbReference type="InterPro" id="IPR009086">
    <property type="entry name" value="Bacteriocin_AS48"/>
</dbReference>
<dbReference type="InterPro" id="IPR020038">
    <property type="entry name" value="Circ_bacteriocin"/>
</dbReference>
<evidence type="ECO:0000256" key="4">
    <source>
        <dbReference type="ARBA" id="ARBA00023022"/>
    </source>
</evidence>
<evidence type="ECO:0000256" key="3">
    <source>
        <dbReference type="ARBA" id="ARBA00022529"/>
    </source>
</evidence>
<protein>
    <submittedName>
        <fullName evidence="7">Bacteriocin uberolysin</fullName>
    </submittedName>
</protein>
<name>A0A9X6U5K8_BACCE</name>
<dbReference type="Proteomes" id="UP000220691">
    <property type="component" value="Unassembled WGS sequence"/>
</dbReference>
<evidence type="ECO:0000256" key="2">
    <source>
        <dbReference type="ARBA" id="ARBA00022525"/>
    </source>
</evidence>
<feature type="transmembrane region" description="Helical" evidence="6">
    <location>
        <begin position="20"/>
        <end position="47"/>
    </location>
</feature>
<keyword evidence="2" id="KW-0964">Secreted</keyword>
<evidence type="ECO:0000256" key="1">
    <source>
        <dbReference type="ARBA" id="ARBA00004613"/>
    </source>
</evidence>
<proteinExistence type="predicted"/>
<keyword evidence="3" id="KW-0929">Antimicrobial</keyword>
<comment type="subcellular location">
    <subcellularLocation>
        <location evidence="1">Secreted</location>
    </subcellularLocation>
</comment>
<dbReference type="Gene3D" id="1.20.225.10">
    <property type="entry name" value="Bacteriocin AS-48"/>
    <property type="match status" value="1"/>
</dbReference>
<dbReference type="AlphaFoldDB" id="A0A9X6U5K8"/>
<evidence type="ECO:0000313" key="7">
    <source>
        <dbReference type="EMBL" id="PEN71546.1"/>
    </source>
</evidence>
<keyword evidence="6" id="KW-0472">Membrane</keyword>
<reference evidence="7 8" key="1">
    <citation type="submission" date="2017-09" db="EMBL/GenBank/DDBJ databases">
        <title>Large-scale bioinformatics analysis of Bacillus genomes uncovers conserved roles of natural products in bacterial physiology.</title>
        <authorList>
            <consortium name="Agbiome Team Llc"/>
            <person name="Bleich R.M."/>
            <person name="Kirk G.J."/>
            <person name="Santa Maria K.C."/>
            <person name="Allen S.E."/>
            <person name="Farag S."/>
            <person name="Shank E.A."/>
            <person name="Bowers A."/>
        </authorList>
    </citation>
    <scope>NUCLEOTIDE SEQUENCE [LARGE SCALE GENOMIC DNA]</scope>
    <source>
        <strain evidence="7 8">AFS027647</strain>
    </source>
</reference>
<dbReference type="GO" id="GO:0042742">
    <property type="term" value="P:defense response to bacterium"/>
    <property type="evidence" value="ECO:0007669"/>
    <property type="project" value="UniProtKB-KW"/>
</dbReference>
<dbReference type="EMBL" id="NUAN01000439">
    <property type="protein sequence ID" value="PEN71546.1"/>
    <property type="molecule type" value="Genomic_DNA"/>
</dbReference>
<dbReference type="GO" id="GO:0005576">
    <property type="term" value="C:extracellular region"/>
    <property type="evidence" value="ECO:0007669"/>
    <property type="project" value="UniProtKB-SubCell"/>
</dbReference>
<evidence type="ECO:0000256" key="5">
    <source>
        <dbReference type="ARBA" id="ARBA00023048"/>
    </source>
</evidence>
<keyword evidence="6" id="KW-1133">Transmembrane helix</keyword>
<dbReference type="NCBIfam" id="TIGR03651">
    <property type="entry name" value="circ_ocin_uber"/>
    <property type="match status" value="1"/>
</dbReference>
<comment type="caution">
    <text evidence="7">The sequence shown here is derived from an EMBL/GenBank/DDBJ whole genome shotgun (WGS) entry which is preliminary data.</text>
</comment>
<evidence type="ECO:0000256" key="6">
    <source>
        <dbReference type="SAM" id="Phobius"/>
    </source>
</evidence>
<accession>A0A9X6U5K8</accession>
<keyword evidence="5" id="KW-0078">Bacteriocin</keyword>
<dbReference type="GO" id="GO:0031640">
    <property type="term" value="P:killing of cells of another organism"/>
    <property type="evidence" value="ECO:0007669"/>
    <property type="project" value="UniProtKB-KW"/>
</dbReference>
<sequence>MRTALASRVVDAIDAVGWGVVAASTIAAIISAGGLAVSSAIIDYGVVTIKNYLSRNLKAQAVAW</sequence>